<keyword evidence="3" id="KW-0548">Nucleotidyltransferase</keyword>
<evidence type="ECO:0000256" key="4">
    <source>
        <dbReference type="ARBA" id="ARBA00022722"/>
    </source>
</evidence>
<dbReference type="GO" id="GO:0003964">
    <property type="term" value="F:RNA-directed DNA polymerase activity"/>
    <property type="evidence" value="ECO:0007669"/>
    <property type="project" value="UniProtKB-KW"/>
</dbReference>
<feature type="region of interest" description="Disordered" evidence="9">
    <location>
        <begin position="829"/>
        <end position="853"/>
    </location>
</feature>
<evidence type="ECO:0000313" key="11">
    <source>
        <dbReference type="EMBL" id="KAK6211749.1"/>
    </source>
</evidence>
<dbReference type="PANTHER" id="PTHR37984:SF5">
    <property type="entry name" value="PROTEIN NYNRIN-LIKE"/>
    <property type="match status" value="1"/>
</dbReference>
<protein>
    <submittedName>
        <fullName evidence="11">Pol polyprotein</fullName>
    </submittedName>
</protein>
<keyword evidence="8" id="KW-0496">Mitochondrion</keyword>
<feature type="compositionally biased region" description="Basic and acidic residues" evidence="9">
    <location>
        <begin position="490"/>
        <end position="499"/>
    </location>
</feature>
<feature type="compositionally biased region" description="Polar residues" evidence="9">
    <location>
        <begin position="930"/>
        <end position="944"/>
    </location>
</feature>
<dbReference type="PANTHER" id="PTHR37984">
    <property type="entry name" value="PROTEIN CBG26694"/>
    <property type="match status" value="1"/>
</dbReference>
<dbReference type="GO" id="GO:0005739">
    <property type="term" value="C:mitochondrion"/>
    <property type="evidence" value="ECO:0007669"/>
    <property type="project" value="UniProtKB-SubCell"/>
</dbReference>
<feature type="compositionally biased region" description="Low complexity" evidence="9">
    <location>
        <begin position="470"/>
        <end position="484"/>
    </location>
</feature>
<evidence type="ECO:0000259" key="10">
    <source>
        <dbReference type="Pfam" id="PF17917"/>
    </source>
</evidence>
<evidence type="ECO:0000256" key="6">
    <source>
        <dbReference type="ARBA" id="ARBA00022801"/>
    </source>
</evidence>
<comment type="caution">
    <text evidence="11">The sequence shown here is derived from an EMBL/GenBank/DDBJ whole genome shotgun (WGS) entry which is preliminary data.</text>
</comment>
<dbReference type="SUPFAM" id="SSF56672">
    <property type="entry name" value="DNA/RNA polymerases"/>
    <property type="match status" value="1"/>
</dbReference>
<dbReference type="Proteomes" id="UP001327957">
    <property type="component" value="Unassembled WGS sequence"/>
</dbReference>
<keyword evidence="12" id="KW-1185">Reference proteome</keyword>
<gene>
    <name evidence="11" type="ORF">QIS74_11013</name>
</gene>
<dbReference type="Gene3D" id="3.30.70.270">
    <property type="match status" value="1"/>
</dbReference>
<evidence type="ECO:0000256" key="8">
    <source>
        <dbReference type="ARBA" id="ARBA00023128"/>
    </source>
</evidence>
<evidence type="ECO:0000256" key="2">
    <source>
        <dbReference type="ARBA" id="ARBA00022679"/>
    </source>
</evidence>
<evidence type="ECO:0000256" key="3">
    <source>
        <dbReference type="ARBA" id="ARBA00022695"/>
    </source>
</evidence>
<dbReference type="EMBL" id="JASAOK010000046">
    <property type="protein sequence ID" value="KAK6211749.1"/>
    <property type="molecule type" value="Genomic_DNA"/>
</dbReference>
<name>A0AAV9T256_9PEZI</name>
<keyword evidence="5" id="KW-0255">Endonuclease</keyword>
<dbReference type="InterPro" id="IPR050951">
    <property type="entry name" value="Retrovirus_Pol_polyprotein"/>
</dbReference>
<sequence>MSPVEIYFDDIFTKFATWREEWAFVKDHLLPRLVWAMVRLSRKKISLGMTSIVAMGWTHSIGGVTTIKPSRIAKLLEWPVPKSQTEVRSFLAATGPCRQWMKNCAEIARPLHRLTGSVPWKWGSTEALAFRLLKDLMSKAVELHGISIGHPIQLYSDASKYAGGCVVMQMQDAGLVPVLYDSFLLTKSQRNYGTYKRELLAIVEFCRRHSHFLRTEKPSTIFTDHKPITWFLSSSNHHGIYARWVTELRMLNVEIEYIQGRRNAAADALSRTIFPSYDCHDDDLEALGSVSEEGEWTWKDGAGGYEEMIRNAIAGRPAADELADAIRTLLPLKSTAQVDRLKPDQTPIAATHSELQIDPTSSALTASMKKWLDEPWYMFEIDPILFDDLYWHNHPQQQLIGQIVARELDGLDTQDLERKLLAIPTNEIIYLGNELNPVWIEEKRRYREHINMAPRRPAAKKNNKARKPVAPKSSAPKPAAAKSVKFADPQPEKTVKKEDADDDDDEGSEGESGDEIPPDDLEKERRRFEDLIEGLAQSGEIGKIWTPEMVDEIREWAKKTLTKTTRPTSNSKLYKDVTAAIVKGDKQMPESALWALAARIIVFEGSDASKLWKNRLNIQQTIKAMVAVIAHLIQNRAPAQRHFDRVYGTLLPNITYSGPMTQAGIPAVGDAQLSVAAPNDTTPGNLAPQTKDDSAGGQVLGEGMLRRLLPNLSTEQIAAITAKTQEQQPVTQHQQTSDLSQSATGGLANQQSAKEIAMAKQIRDLQAQIKCGDQAHPAPLQPSMPVNSPSTTPTSAKAQIPQQNPDTAHLTGWQLGQLFAGNPLMDAAVDSEGESEEDDDSDGEDEDDCSDGEDLLMDESEKVKIREKASEVFGAVPRRFRLPLAVSWMQEQMMKRGWDFSFGLDDFVRSELPKYQAEDAASTLLRAGSVTGSVAGSDKQTPSKKSGRAADGTPSKKRRRE</sequence>
<feature type="region of interest" description="Disordered" evidence="9">
    <location>
        <begin position="927"/>
        <end position="961"/>
    </location>
</feature>
<keyword evidence="7" id="KW-0695">RNA-directed DNA polymerase</keyword>
<dbReference type="GO" id="GO:0016787">
    <property type="term" value="F:hydrolase activity"/>
    <property type="evidence" value="ECO:0007669"/>
    <property type="project" value="UniProtKB-KW"/>
</dbReference>
<comment type="subcellular location">
    <subcellularLocation>
        <location evidence="1">Mitochondrion</location>
    </subcellularLocation>
</comment>
<keyword evidence="2" id="KW-0808">Transferase</keyword>
<proteinExistence type="predicted"/>
<organism evidence="11 12">
    <name type="scientific">Colletotrichum tabaci</name>
    <dbReference type="NCBI Taxonomy" id="1209068"/>
    <lineage>
        <taxon>Eukaryota</taxon>
        <taxon>Fungi</taxon>
        <taxon>Dikarya</taxon>
        <taxon>Ascomycota</taxon>
        <taxon>Pezizomycotina</taxon>
        <taxon>Sordariomycetes</taxon>
        <taxon>Hypocreomycetidae</taxon>
        <taxon>Glomerellales</taxon>
        <taxon>Glomerellaceae</taxon>
        <taxon>Colletotrichum</taxon>
        <taxon>Colletotrichum destructivum species complex</taxon>
    </lineage>
</organism>
<feature type="region of interest" description="Disordered" evidence="9">
    <location>
        <begin position="451"/>
        <end position="522"/>
    </location>
</feature>
<dbReference type="Pfam" id="PF17917">
    <property type="entry name" value="RT_RNaseH"/>
    <property type="match status" value="1"/>
</dbReference>
<dbReference type="InterPro" id="IPR041373">
    <property type="entry name" value="RT_RNaseH"/>
</dbReference>
<feature type="region of interest" description="Disordered" evidence="9">
    <location>
        <begin position="774"/>
        <end position="808"/>
    </location>
</feature>
<evidence type="ECO:0000256" key="9">
    <source>
        <dbReference type="SAM" id="MobiDB-lite"/>
    </source>
</evidence>
<evidence type="ECO:0000256" key="1">
    <source>
        <dbReference type="ARBA" id="ARBA00004173"/>
    </source>
</evidence>
<feature type="compositionally biased region" description="Acidic residues" evidence="9">
    <location>
        <begin position="500"/>
        <end position="519"/>
    </location>
</feature>
<evidence type="ECO:0000313" key="12">
    <source>
        <dbReference type="Proteomes" id="UP001327957"/>
    </source>
</evidence>
<dbReference type="AlphaFoldDB" id="A0AAV9T256"/>
<evidence type="ECO:0000256" key="7">
    <source>
        <dbReference type="ARBA" id="ARBA00022918"/>
    </source>
</evidence>
<feature type="region of interest" description="Disordered" evidence="9">
    <location>
        <begin position="724"/>
        <end position="752"/>
    </location>
</feature>
<keyword evidence="6" id="KW-0378">Hydrolase</keyword>
<feature type="compositionally biased region" description="Polar residues" evidence="9">
    <location>
        <begin position="737"/>
        <end position="752"/>
    </location>
</feature>
<accession>A0AAV9T256</accession>
<keyword evidence="4" id="KW-0540">Nuclease</keyword>
<dbReference type="CDD" id="cd09274">
    <property type="entry name" value="RNase_HI_RT_Ty3"/>
    <property type="match status" value="1"/>
</dbReference>
<reference evidence="11 12" key="1">
    <citation type="submission" date="2023-04" db="EMBL/GenBank/DDBJ databases">
        <title>Colletotrichum tabacum stain YC1 causing leaf anthracnose on Nicotiana tabacum(L.) cv.</title>
        <authorList>
            <person name="Ji Z."/>
            <person name="Wang M."/>
            <person name="Zhang J."/>
            <person name="Wang N."/>
            <person name="Zhou Z."/>
        </authorList>
    </citation>
    <scope>NUCLEOTIDE SEQUENCE [LARGE SCALE GENOMIC DNA]</scope>
    <source>
        <strain evidence="11 12">YC1</strain>
    </source>
</reference>
<feature type="compositionally biased region" description="Polar residues" evidence="9">
    <location>
        <begin position="784"/>
        <end position="806"/>
    </location>
</feature>
<dbReference type="GO" id="GO:0004519">
    <property type="term" value="F:endonuclease activity"/>
    <property type="evidence" value="ECO:0007669"/>
    <property type="project" value="UniProtKB-KW"/>
</dbReference>
<feature type="domain" description="Reverse transcriptase RNase H-like" evidence="10">
    <location>
        <begin position="150"/>
        <end position="248"/>
    </location>
</feature>
<feature type="region of interest" description="Disordered" evidence="9">
    <location>
        <begin position="677"/>
        <end position="696"/>
    </location>
</feature>
<dbReference type="InterPro" id="IPR043128">
    <property type="entry name" value="Rev_trsase/Diguanyl_cyclase"/>
</dbReference>
<evidence type="ECO:0000256" key="5">
    <source>
        <dbReference type="ARBA" id="ARBA00022759"/>
    </source>
</evidence>
<feature type="compositionally biased region" description="Low complexity" evidence="9">
    <location>
        <begin position="724"/>
        <end position="736"/>
    </location>
</feature>
<dbReference type="InterPro" id="IPR043502">
    <property type="entry name" value="DNA/RNA_pol_sf"/>
</dbReference>
<feature type="compositionally biased region" description="Polar residues" evidence="9">
    <location>
        <begin position="679"/>
        <end position="688"/>
    </location>
</feature>
<feature type="compositionally biased region" description="Basic residues" evidence="9">
    <location>
        <begin position="457"/>
        <end position="469"/>
    </location>
</feature>